<dbReference type="GO" id="GO:0031267">
    <property type="term" value="F:small GTPase binding"/>
    <property type="evidence" value="ECO:0007669"/>
    <property type="project" value="InterPro"/>
</dbReference>
<proteinExistence type="predicted"/>
<dbReference type="Pfam" id="PF00168">
    <property type="entry name" value="C2"/>
    <property type="match status" value="1"/>
</dbReference>
<dbReference type="InterPro" id="IPR039032">
    <property type="entry name" value="Rim-like"/>
</dbReference>
<gene>
    <name evidence="4" type="ORF">AFUS01_LOCUS8005</name>
</gene>
<feature type="region of interest" description="Disordered" evidence="1">
    <location>
        <begin position="452"/>
        <end position="489"/>
    </location>
</feature>
<dbReference type="EMBL" id="CAJVCH010054902">
    <property type="protein sequence ID" value="CAG7718627.1"/>
    <property type="molecule type" value="Genomic_DNA"/>
</dbReference>
<feature type="region of interest" description="Disordered" evidence="1">
    <location>
        <begin position="266"/>
        <end position="334"/>
    </location>
</feature>
<dbReference type="AlphaFoldDB" id="A0A8J2JH11"/>
<dbReference type="GO" id="GO:0006887">
    <property type="term" value="P:exocytosis"/>
    <property type="evidence" value="ECO:0007669"/>
    <property type="project" value="InterPro"/>
</dbReference>
<accession>A0A8J2JH11</accession>
<feature type="compositionally biased region" description="Polar residues" evidence="1">
    <location>
        <begin position="324"/>
        <end position="334"/>
    </location>
</feature>
<dbReference type="Proteomes" id="UP000708208">
    <property type="component" value="Unassembled WGS sequence"/>
</dbReference>
<feature type="domain" description="PDZ" evidence="3">
    <location>
        <begin position="48"/>
        <end position="142"/>
    </location>
</feature>
<dbReference type="PANTHER" id="PTHR12157">
    <property type="entry name" value="REGULATING SYNAPTIC MEMBRANE EXOCYTOSIS PROTEIN"/>
    <property type="match status" value="1"/>
</dbReference>
<dbReference type="SMART" id="SM00239">
    <property type="entry name" value="C2"/>
    <property type="match status" value="1"/>
</dbReference>
<evidence type="ECO:0000313" key="4">
    <source>
        <dbReference type="EMBL" id="CAG7718627.1"/>
    </source>
</evidence>
<feature type="compositionally biased region" description="Polar residues" evidence="1">
    <location>
        <begin position="169"/>
        <end position="180"/>
    </location>
</feature>
<feature type="compositionally biased region" description="Polar residues" evidence="1">
    <location>
        <begin position="230"/>
        <end position="250"/>
    </location>
</feature>
<dbReference type="CDD" id="cd06714">
    <property type="entry name" value="PDZ_RIM-like"/>
    <property type="match status" value="1"/>
</dbReference>
<evidence type="ECO:0000259" key="2">
    <source>
        <dbReference type="PROSITE" id="PS50004"/>
    </source>
</evidence>
<feature type="compositionally biased region" description="Low complexity" evidence="1">
    <location>
        <begin position="296"/>
        <end position="312"/>
    </location>
</feature>
<dbReference type="InterPro" id="IPR000008">
    <property type="entry name" value="C2_dom"/>
</dbReference>
<organism evidence="4 5">
    <name type="scientific">Allacma fusca</name>
    <dbReference type="NCBI Taxonomy" id="39272"/>
    <lineage>
        <taxon>Eukaryota</taxon>
        <taxon>Metazoa</taxon>
        <taxon>Ecdysozoa</taxon>
        <taxon>Arthropoda</taxon>
        <taxon>Hexapoda</taxon>
        <taxon>Collembola</taxon>
        <taxon>Symphypleona</taxon>
        <taxon>Sminthuridae</taxon>
        <taxon>Allacma</taxon>
    </lineage>
</organism>
<feature type="region of interest" description="Disordered" evidence="1">
    <location>
        <begin position="147"/>
        <end position="250"/>
    </location>
</feature>
<evidence type="ECO:0000256" key="1">
    <source>
        <dbReference type="SAM" id="MobiDB-lite"/>
    </source>
</evidence>
<sequence>MGGCPEKIVKSNKVTVCNNGAQPSTVQTKKSQASNVQLSKKYIFPIKRLLLHRDPKDKSVGGMGLGMKIVGGKEIPDSNGRIAAYVAKIYSGGVTDTLGDIQEGDIVLEWNGTSLDDKTFEEVQSIVGSSDGEIEVVLRSDFDILTGKPRPRDNRLGEHQSLRQRRHSNCPQQGEMSSSGAGCRIPQENYKCEVPLSDPDREYQDSRTSHGPDRDCGVPRKERFLPNLAKSPSSSTENTSVATSSIHQSVITDERSLRTAAFVQSGNYGLSSESRRPSIPRTPKDPSILSMDTGSEHLLSSNNSSSVYSPLLTNQRSGHRTSGKRSSSNGHVQLQTCHDPKANILYVTVLKAKLPKQQNDDGTDHVQVDPYIVVYLLPERILENQRRTRHVPMCSSPQWNQTMVYPGVALVDLKTKLLEVSAWNYNPTGDDDFLGKVTLDLSEEGILDEQPHSYGLKRDEKPSRRRSGQSLSKVVNPGGRHGRLSDGNSGKCSAVGTLLRKQPACTRTNVHLFTNDDPGSNFYAHGLPRRTLYYFMMSTGPITKSLSPDKFSSFIEPKQKLRAMPLVLICMYKLLY</sequence>
<dbReference type="PROSITE" id="PS50004">
    <property type="entry name" value="C2"/>
    <property type="match status" value="1"/>
</dbReference>
<evidence type="ECO:0000313" key="5">
    <source>
        <dbReference type="Proteomes" id="UP000708208"/>
    </source>
</evidence>
<name>A0A8J2JH11_9HEXA</name>
<feature type="compositionally biased region" description="Basic and acidic residues" evidence="1">
    <location>
        <begin position="150"/>
        <end position="161"/>
    </location>
</feature>
<feature type="domain" description="C2" evidence="2">
    <location>
        <begin position="326"/>
        <end position="454"/>
    </location>
</feature>
<comment type="caution">
    <text evidence="4">The sequence shown here is derived from an EMBL/GenBank/DDBJ whole genome shotgun (WGS) entry which is preliminary data.</text>
</comment>
<dbReference type="OrthoDB" id="420032at2759"/>
<dbReference type="Pfam" id="PF00595">
    <property type="entry name" value="PDZ"/>
    <property type="match status" value="1"/>
</dbReference>
<protein>
    <submittedName>
        <fullName evidence="4">Uncharacterized protein</fullName>
    </submittedName>
</protein>
<dbReference type="GO" id="GO:0016020">
    <property type="term" value="C:membrane"/>
    <property type="evidence" value="ECO:0007669"/>
    <property type="project" value="InterPro"/>
</dbReference>
<keyword evidence="5" id="KW-1185">Reference proteome</keyword>
<dbReference type="InterPro" id="IPR001478">
    <property type="entry name" value="PDZ"/>
</dbReference>
<reference evidence="4" key="1">
    <citation type="submission" date="2021-06" db="EMBL/GenBank/DDBJ databases">
        <authorList>
            <person name="Hodson N. C."/>
            <person name="Mongue J. A."/>
            <person name="Jaron S. K."/>
        </authorList>
    </citation>
    <scope>NUCLEOTIDE SEQUENCE</scope>
</reference>
<evidence type="ECO:0000259" key="3">
    <source>
        <dbReference type="PROSITE" id="PS50106"/>
    </source>
</evidence>
<dbReference type="PROSITE" id="PS50106">
    <property type="entry name" value="PDZ"/>
    <property type="match status" value="1"/>
</dbReference>
<feature type="compositionally biased region" description="Basic and acidic residues" evidence="1">
    <location>
        <begin position="198"/>
        <end position="224"/>
    </location>
</feature>
<dbReference type="PANTHER" id="PTHR12157:SF21">
    <property type="entry name" value="RAB3 INTERACTING MOLECULE, ISOFORM F"/>
    <property type="match status" value="1"/>
</dbReference>
<dbReference type="SMART" id="SM00228">
    <property type="entry name" value="PDZ"/>
    <property type="match status" value="1"/>
</dbReference>